<dbReference type="RefSeq" id="WP_176974588.1">
    <property type="nucleotide sequence ID" value="NZ_JABZEO010000001.1"/>
</dbReference>
<feature type="transmembrane region" description="Helical" evidence="2">
    <location>
        <begin position="12"/>
        <end position="35"/>
    </location>
</feature>
<keyword evidence="2" id="KW-0812">Transmembrane</keyword>
<dbReference type="Pfam" id="PF19588">
    <property type="entry name" value="SxtJ"/>
    <property type="match status" value="1"/>
</dbReference>
<comment type="caution">
    <text evidence="3">The sequence shown here is derived from an EMBL/GenBank/DDBJ whole genome shotgun (WGS) entry which is preliminary data.</text>
</comment>
<feature type="transmembrane region" description="Helical" evidence="2">
    <location>
        <begin position="78"/>
        <end position="102"/>
    </location>
</feature>
<sequence>MHPIPEIDTPGLRRFGLITGGLIATLFGLVLPWLAEAWLPVWPWVTAAVLAVWALANPKSLRPVYRGWMRFGQLANRIVTPILLSVIYLTLFTPIGLTMRLFGQDPMRRALDRNASSYREASPSAPPRSMERPF</sequence>
<keyword evidence="2" id="KW-1133">Transmembrane helix</keyword>
<dbReference type="InterPro" id="IPR045781">
    <property type="entry name" value="SxtJ"/>
</dbReference>
<gene>
    <name evidence="3" type="ORF">HW932_00730</name>
</gene>
<feature type="region of interest" description="Disordered" evidence="1">
    <location>
        <begin position="115"/>
        <end position="134"/>
    </location>
</feature>
<protein>
    <submittedName>
        <fullName evidence="3">SxtJ</fullName>
    </submittedName>
</protein>
<proteinExistence type="predicted"/>
<dbReference type="AlphaFoldDB" id="A0A850R921"/>
<dbReference type="Proteomes" id="UP000592294">
    <property type="component" value="Unassembled WGS sequence"/>
</dbReference>
<accession>A0A850R921</accession>
<organism evidence="3 4">
    <name type="scientific">Allochromatium humboldtianum</name>
    <dbReference type="NCBI Taxonomy" id="504901"/>
    <lineage>
        <taxon>Bacteria</taxon>
        <taxon>Pseudomonadati</taxon>
        <taxon>Pseudomonadota</taxon>
        <taxon>Gammaproteobacteria</taxon>
        <taxon>Chromatiales</taxon>
        <taxon>Chromatiaceae</taxon>
        <taxon>Allochromatium</taxon>
    </lineage>
</organism>
<name>A0A850R921_9GAMM</name>
<keyword evidence="4" id="KW-1185">Reference proteome</keyword>
<evidence type="ECO:0000256" key="2">
    <source>
        <dbReference type="SAM" id="Phobius"/>
    </source>
</evidence>
<reference evidence="3 4" key="1">
    <citation type="submission" date="2020-06" db="EMBL/GenBank/DDBJ databases">
        <title>Whole-genome sequence of Allochromatium humboldtianum DSM 21881, type strain.</title>
        <authorList>
            <person name="Kyndt J.A."/>
            <person name="Meyer T.E."/>
        </authorList>
    </citation>
    <scope>NUCLEOTIDE SEQUENCE [LARGE SCALE GENOMIC DNA]</scope>
    <source>
        <strain evidence="3 4">DSM 21881</strain>
    </source>
</reference>
<evidence type="ECO:0000313" key="4">
    <source>
        <dbReference type="Proteomes" id="UP000592294"/>
    </source>
</evidence>
<dbReference type="EMBL" id="JABZEO010000001">
    <property type="protein sequence ID" value="NVZ07782.1"/>
    <property type="molecule type" value="Genomic_DNA"/>
</dbReference>
<feature type="transmembrane region" description="Helical" evidence="2">
    <location>
        <begin position="41"/>
        <end position="57"/>
    </location>
</feature>
<evidence type="ECO:0000256" key="1">
    <source>
        <dbReference type="SAM" id="MobiDB-lite"/>
    </source>
</evidence>
<evidence type="ECO:0000313" key="3">
    <source>
        <dbReference type="EMBL" id="NVZ07782.1"/>
    </source>
</evidence>
<keyword evidence="2" id="KW-0472">Membrane</keyword>